<name>A0A917X0Q6_9ACTN</name>
<accession>A0A917X0Q6</accession>
<evidence type="ECO:0000256" key="1">
    <source>
        <dbReference type="ARBA" id="ARBA00006484"/>
    </source>
</evidence>
<dbReference type="EMBL" id="BMPI01000036">
    <property type="protein sequence ID" value="GGM54695.1"/>
    <property type="molecule type" value="Genomic_DNA"/>
</dbReference>
<dbReference type="PANTHER" id="PTHR42760">
    <property type="entry name" value="SHORT-CHAIN DEHYDROGENASES/REDUCTASES FAMILY MEMBER"/>
    <property type="match status" value="1"/>
</dbReference>
<dbReference type="AlphaFoldDB" id="A0A917X0Q6"/>
<evidence type="ECO:0000256" key="2">
    <source>
        <dbReference type="ARBA" id="ARBA00023002"/>
    </source>
</evidence>
<keyword evidence="2" id="KW-0560">Oxidoreductase</keyword>
<evidence type="ECO:0000313" key="4">
    <source>
        <dbReference type="Proteomes" id="UP000642070"/>
    </source>
</evidence>
<gene>
    <name evidence="3" type="ORF">GCM10007977_065490</name>
</gene>
<dbReference type="InterPro" id="IPR036291">
    <property type="entry name" value="NAD(P)-bd_dom_sf"/>
</dbReference>
<keyword evidence="4" id="KW-1185">Reference proteome</keyword>
<evidence type="ECO:0000313" key="3">
    <source>
        <dbReference type="EMBL" id="GGM54695.1"/>
    </source>
</evidence>
<dbReference type="GO" id="GO:0016616">
    <property type="term" value="F:oxidoreductase activity, acting on the CH-OH group of donors, NAD or NADP as acceptor"/>
    <property type="evidence" value="ECO:0007669"/>
    <property type="project" value="TreeGrafter"/>
</dbReference>
<dbReference type="PANTHER" id="PTHR42760:SF133">
    <property type="entry name" value="3-OXOACYL-[ACYL-CARRIER-PROTEIN] REDUCTASE"/>
    <property type="match status" value="1"/>
</dbReference>
<dbReference type="FunFam" id="3.40.50.720:FF:000084">
    <property type="entry name" value="Short-chain dehydrogenase reductase"/>
    <property type="match status" value="1"/>
</dbReference>
<dbReference type="CDD" id="cd05233">
    <property type="entry name" value="SDR_c"/>
    <property type="match status" value="1"/>
</dbReference>
<dbReference type="Proteomes" id="UP000642070">
    <property type="component" value="Unassembled WGS sequence"/>
</dbReference>
<reference evidence="3" key="1">
    <citation type="journal article" date="2014" name="Int. J. Syst. Evol. Microbiol.">
        <title>Complete genome sequence of Corynebacterium casei LMG S-19264T (=DSM 44701T), isolated from a smear-ripened cheese.</title>
        <authorList>
            <consortium name="US DOE Joint Genome Institute (JGI-PGF)"/>
            <person name="Walter F."/>
            <person name="Albersmeier A."/>
            <person name="Kalinowski J."/>
            <person name="Ruckert C."/>
        </authorList>
    </citation>
    <scope>NUCLEOTIDE SEQUENCE</scope>
    <source>
        <strain evidence="3">JCM 19831</strain>
    </source>
</reference>
<comment type="similarity">
    <text evidence="1">Belongs to the short-chain dehydrogenases/reductases (SDR) family.</text>
</comment>
<dbReference type="Pfam" id="PF13561">
    <property type="entry name" value="adh_short_C2"/>
    <property type="match status" value="1"/>
</dbReference>
<sequence>MSQRYSGSVALVTGAASGIGRATAARLRDEGARVAGLDLTAVDVDGVLPVTADVSDEAAVAAAVERVAAWGGRLDLVANVAGVAAYAHTTDVTLAEWDRILGVNLTGTFLVSRAALPHLVAARGAIVNVSSLAGVRGWRYSAAYSAAKGGVVALTRSLAVEYAPVGVRVACVCPGSVDTPLKAGLQPVPNPHPRLEGRGGALVDPPVADPDEVAAAIAYLGAAEARFATGAVLRLDGGAGA</sequence>
<protein>
    <submittedName>
        <fullName evidence="3">Short-chain dehydrogenase</fullName>
    </submittedName>
</protein>
<proteinExistence type="inferred from homology"/>
<dbReference type="PRINTS" id="PR00080">
    <property type="entry name" value="SDRFAMILY"/>
</dbReference>
<reference evidence="3" key="2">
    <citation type="submission" date="2020-09" db="EMBL/GenBank/DDBJ databases">
        <authorList>
            <person name="Sun Q."/>
            <person name="Ohkuma M."/>
        </authorList>
    </citation>
    <scope>NUCLEOTIDE SEQUENCE</scope>
    <source>
        <strain evidence="3">JCM 19831</strain>
    </source>
</reference>
<dbReference type="RefSeq" id="WP_190253852.1">
    <property type="nucleotide sequence ID" value="NZ_BMPI01000036.1"/>
</dbReference>
<dbReference type="InterPro" id="IPR020904">
    <property type="entry name" value="Sc_DH/Rdtase_CS"/>
</dbReference>
<dbReference type="PRINTS" id="PR00081">
    <property type="entry name" value="GDHRDH"/>
</dbReference>
<organism evidence="3 4">
    <name type="scientific">Dactylosporangium sucinum</name>
    <dbReference type="NCBI Taxonomy" id="1424081"/>
    <lineage>
        <taxon>Bacteria</taxon>
        <taxon>Bacillati</taxon>
        <taxon>Actinomycetota</taxon>
        <taxon>Actinomycetes</taxon>
        <taxon>Micromonosporales</taxon>
        <taxon>Micromonosporaceae</taxon>
        <taxon>Dactylosporangium</taxon>
    </lineage>
</organism>
<dbReference type="Gene3D" id="3.40.50.720">
    <property type="entry name" value="NAD(P)-binding Rossmann-like Domain"/>
    <property type="match status" value="1"/>
</dbReference>
<dbReference type="PROSITE" id="PS00061">
    <property type="entry name" value="ADH_SHORT"/>
    <property type="match status" value="1"/>
</dbReference>
<dbReference type="SUPFAM" id="SSF51735">
    <property type="entry name" value="NAD(P)-binding Rossmann-fold domains"/>
    <property type="match status" value="1"/>
</dbReference>
<comment type="caution">
    <text evidence="3">The sequence shown here is derived from an EMBL/GenBank/DDBJ whole genome shotgun (WGS) entry which is preliminary data.</text>
</comment>
<dbReference type="InterPro" id="IPR002347">
    <property type="entry name" value="SDR_fam"/>
</dbReference>